<sequence>MQSTLRFLLCAAVLGGGATAGLAQMRTAQSDPSLLPGVTRGYVGLSGGISKYDLRSGTGGFIFDDSDTAIKLYTGAYFHPNLGLELGYLDLGKARRIGGGTTARGLNLSLVGRLPVSTQLDLLGKVGTIYGRTNTHGFGGFGVQPGKGNGFGLSYGAGLRWAFTPQWSAVLEWERYRLHFADSKSDVDTTTLGVQFSY</sequence>
<dbReference type="InterPro" id="IPR011250">
    <property type="entry name" value="OMP/PagP_B-barrel"/>
</dbReference>
<name>A0A3R7HXB1_9BURK</name>
<feature type="signal peptide" evidence="3">
    <location>
        <begin position="1"/>
        <end position="23"/>
    </location>
</feature>
<dbReference type="Proteomes" id="UP000216225">
    <property type="component" value="Unassembled WGS sequence"/>
</dbReference>
<protein>
    <recommendedName>
        <fullName evidence="4">Outer membrane protein beta-barrel domain-containing protein</fullName>
    </recommendedName>
</protein>
<dbReference type="SUPFAM" id="SSF56925">
    <property type="entry name" value="OMPA-like"/>
    <property type="match status" value="1"/>
</dbReference>
<feature type="domain" description="Outer membrane protein beta-barrel" evidence="4">
    <location>
        <begin position="19"/>
        <end position="198"/>
    </location>
</feature>
<proteinExistence type="predicted"/>
<comment type="subcellular location">
    <subcellularLocation>
        <location evidence="1">Cell outer membrane</location>
    </subcellularLocation>
</comment>
<dbReference type="EMBL" id="NKDB02000001">
    <property type="protein sequence ID" value="RKJ98887.1"/>
    <property type="molecule type" value="Genomic_DNA"/>
</dbReference>
<comment type="caution">
    <text evidence="5">The sequence shown here is derived from an EMBL/GenBank/DDBJ whole genome shotgun (WGS) entry which is preliminary data.</text>
</comment>
<keyword evidence="2 3" id="KW-0732">Signal</keyword>
<organism evidence="5 6">
    <name type="scientific">Alicycliphilus denitrificans</name>
    <dbReference type="NCBI Taxonomy" id="179636"/>
    <lineage>
        <taxon>Bacteria</taxon>
        <taxon>Pseudomonadati</taxon>
        <taxon>Pseudomonadota</taxon>
        <taxon>Betaproteobacteria</taxon>
        <taxon>Burkholderiales</taxon>
        <taxon>Comamonadaceae</taxon>
        <taxon>Alicycliphilus</taxon>
    </lineage>
</organism>
<gene>
    <name evidence="5" type="ORF">CE154_003825</name>
</gene>
<reference evidence="5 6" key="1">
    <citation type="submission" date="2018-09" db="EMBL/GenBank/DDBJ databases">
        <title>Genome comparison of Alicycliphilus sp. BQ1, a polyurethanolytic bacterium, with its closest phylogenetic relatives Alicycliphilus denitrificans BC and K601, unable to attack polyurethane.</title>
        <authorList>
            <person name="Loza-Tavera H."/>
            <person name="Lozano L."/>
            <person name="Cevallos M."/>
            <person name="Maya-Lucas O."/>
            <person name="Garcia-Mena J."/>
            <person name="Hernandez J."/>
        </authorList>
    </citation>
    <scope>NUCLEOTIDE SEQUENCE [LARGE SCALE GENOMIC DNA]</scope>
    <source>
        <strain evidence="5 6">BQ1</strain>
    </source>
</reference>
<evidence type="ECO:0000259" key="4">
    <source>
        <dbReference type="Pfam" id="PF13505"/>
    </source>
</evidence>
<evidence type="ECO:0000256" key="1">
    <source>
        <dbReference type="ARBA" id="ARBA00004442"/>
    </source>
</evidence>
<dbReference type="RefSeq" id="WP_094435299.1">
    <property type="nucleotide sequence ID" value="NZ_NKDB02000001.1"/>
</dbReference>
<evidence type="ECO:0000256" key="3">
    <source>
        <dbReference type="SAM" id="SignalP"/>
    </source>
</evidence>
<dbReference type="InterPro" id="IPR027385">
    <property type="entry name" value="Beta-barrel_OMP"/>
</dbReference>
<accession>A0A3R7HXB1</accession>
<evidence type="ECO:0000256" key="2">
    <source>
        <dbReference type="ARBA" id="ARBA00022729"/>
    </source>
</evidence>
<dbReference type="GO" id="GO:0009279">
    <property type="term" value="C:cell outer membrane"/>
    <property type="evidence" value="ECO:0007669"/>
    <property type="project" value="UniProtKB-SubCell"/>
</dbReference>
<evidence type="ECO:0000313" key="5">
    <source>
        <dbReference type="EMBL" id="RKJ98887.1"/>
    </source>
</evidence>
<dbReference type="AlphaFoldDB" id="A0A3R7HXB1"/>
<feature type="chain" id="PRO_5018712845" description="Outer membrane protein beta-barrel domain-containing protein" evidence="3">
    <location>
        <begin position="24"/>
        <end position="198"/>
    </location>
</feature>
<dbReference type="Pfam" id="PF13505">
    <property type="entry name" value="OMP_b-brl"/>
    <property type="match status" value="1"/>
</dbReference>
<dbReference type="Gene3D" id="2.40.160.20">
    <property type="match status" value="1"/>
</dbReference>
<evidence type="ECO:0000313" key="6">
    <source>
        <dbReference type="Proteomes" id="UP000216225"/>
    </source>
</evidence>